<dbReference type="Pfam" id="PF22979">
    <property type="entry name" value="HTH_69"/>
    <property type="match status" value="1"/>
</dbReference>
<reference evidence="3 4" key="1">
    <citation type="journal article" date="2016" name="Nat. Commun.">
        <title>Extremotolerant tardigrade genome and improved radiotolerance of human cultured cells by tardigrade-unique protein.</title>
        <authorList>
            <person name="Hashimoto T."/>
            <person name="Horikawa D.D."/>
            <person name="Saito Y."/>
            <person name="Kuwahara H."/>
            <person name="Kozuka-Hata H."/>
            <person name="Shin-I T."/>
            <person name="Minakuchi Y."/>
            <person name="Ohishi K."/>
            <person name="Motoyama A."/>
            <person name="Aizu T."/>
            <person name="Enomoto A."/>
            <person name="Kondo K."/>
            <person name="Tanaka S."/>
            <person name="Hara Y."/>
            <person name="Koshikawa S."/>
            <person name="Sagara H."/>
            <person name="Miura T."/>
            <person name="Yokobori S."/>
            <person name="Miyagawa K."/>
            <person name="Suzuki Y."/>
            <person name="Kubo T."/>
            <person name="Oyama M."/>
            <person name="Kohara Y."/>
            <person name="Fujiyama A."/>
            <person name="Arakawa K."/>
            <person name="Katayama T."/>
            <person name="Toyoda A."/>
            <person name="Kunieda T."/>
        </authorList>
    </citation>
    <scope>NUCLEOTIDE SEQUENCE [LARGE SCALE GENOMIC DNA]</scope>
    <source>
        <strain evidence="3 4">YOKOZUNA-1</strain>
    </source>
</reference>
<dbReference type="GO" id="GO:0009116">
    <property type="term" value="P:nucleoside metabolic process"/>
    <property type="evidence" value="ECO:0007669"/>
    <property type="project" value="InterPro"/>
</dbReference>
<dbReference type="PANTHER" id="PTHR47705">
    <property type="entry name" value="AGAP000321-PA"/>
    <property type="match status" value="1"/>
</dbReference>
<dbReference type="InterPro" id="IPR035994">
    <property type="entry name" value="Nucleoside_phosphorylase_sf"/>
</dbReference>
<dbReference type="STRING" id="947166.A0A1D1VM90"/>
<dbReference type="SUPFAM" id="SSF53167">
    <property type="entry name" value="Purine and uridine phosphorylases"/>
    <property type="match status" value="1"/>
</dbReference>
<feature type="domain" description="Winged helix-turn-helix" evidence="2">
    <location>
        <begin position="180"/>
        <end position="245"/>
    </location>
</feature>
<dbReference type="Proteomes" id="UP000186922">
    <property type="component" value="Unassembled WGS sequence"/>
</dbReference>
<sequence>MAATKAVNGTVADLEKVILTPVAKGDDWTILQLERKRVDTQHLGKDVHVAGGAHKGLLVNRQLSNAADYGDPIPPQVHLDFNVFLVDQKTGKHSMENRLLKFWFKADIDPEQQMWLAAEYFKELVNPETFPRDYVGFITRLMKLMQKTYTQIACLKIHLKQLPPPSIAPKPPIWLSAEAESNKVIEVLTEETLLEMIERAFPNGLAFKDIAKCTLSTEFDIHELLLILSQKRLIKQLDNGTWIRWSGQPEDDSHLAPEAQTTFTIGKHMPTLQPWEQPTIAVITALFVEKMAVDAMMDNKETFVRYQTQGEGTVYTLGNIGRHRVVCTKLPAVGHDRAAMIAAGNTTTRLLGIFQRVEYVFVVGCAGAVPHYTSYAKHVRLGDIVASAPDAKHPYIYVFSDEAKKDLKAGTVTYATKSWRPPQQDLQMLAQQLQHIHSVDPTFHPWKEFIDEGLERLAGQENSLMSFERPPAETDKLYMAIGETDVIQVSHPSNRGTSVDDGEETVDEQEPTLPRIHLGPIGGGRAVIKDQTLRQDFATHYGCLAFDYEFDPVLESIFGNRKDHYICIRGMSDYRDGMRNKEWQPYASLAAAAFMKAVIMTMQVSEPEVPQPPPAYSYSPQSHAHRNNYPQPPVQVLPMSASPIQPPHRHAHGNGNGNGSHHNTPPRYSESYSSSKQKGPFTPTGTPPPQAQPARQSFV</sequence>
<evidence type="ECO:0000259" key="2">
    <source>
        <dbReference type="Pfam" id="PF22979"/>
    </source>
</evidence>
<proteinExistence type="predicted"/>
<name>A0A1D1VM90_RAMVA</name>
<dbReference type="PANTHER" id="PTHR47705:SF1">
    <property type="entry name" value="PNP_UDP_1 DOMAIN-CONTAINING PROTEIN"/>
    <property type="match status" value="1"/>
</dbReference>
<keyword evidence="4" id="KW-1185">Reference proteome</keyword>
<organism evidence="3 4">
    <name type="scientific">Ramazzottius varieornatus</name>
    <name type="common">Water bear</name>
    <name type="synonym">Tardigrade</name>
    <dbReference type="NCBI Taxonomy" id="947166"/>
    <lineage>
        <taxon>Eukaryota</taxon>
        <taxon>Metazoa</taxon>
        <taxon>Ecdysozoa</taxon>
        <taxon>Tardigrada</taxon>
        <taxon>Eutardigrada</taxon>
        <taxon>Parachela</taxon>
        <taxon>Hypsibioidea</taxon>
        <taxon>Ramazzottiidae</taxon>
        <taxon>Ramazzottius</taxon>
    </lineage>
</organism>
<protein>
    <recommendedName>
        <fullName evidence="2">Winged helix-turn-helix domain-containing protein</fullName>
    </recommendedName>
</protein>
<comment type="caution">
    <text evidence="3">The sequence shown here is derived from an EMBL/GenBank/DDBJ whole genome shotgun (WGS) entry which is preliminary data.</text>
</comment>
<feature type="compositionally biased region" description="Acidic residues" evidence="1">
    <location>
        <begin position="500"/>
        <end position="510"/>
    </location>
</feature>
<dbReference type="Gene3D" id="3.40.50.1580">
    <property type="entry name" value="Nucleoside phosphorylase domain"/>
    <property type="match status" value="1"/>
</dbReference>
<dbReference type="InterPro" id="IPR055121">
    <property type="entry name" value="HTH_69"/>
</dbReference>
<feature type="region of interest" description="Disordered" evidence="1">
    <location>
        <begin position="490"/>
        <end position="510"/>
    </location>
</feature>
<evidence type="ECO:0000313" key="3">
    <source>
        <dbReference type="EMBL" id="GAV01946.1"/>
    </source>
</evidence>
<gene>
    <name evidence="3" type="primary">RvY_12576-1</name>
    <name evidence="3" type="synonym">RvY_12576.1</name>
    <name evidence="3" type="ORF">RvY_12576</name>
</gene>
<accession>A0A1D1VM90</accession>
<evidence type="ECO:0000256" key="1">
    <source>
        <dbReference type="SAM" id="MobiDB-lite"/>
    </source>
</evidence>
<evidence type="ECO:0000313" key="4">
    <source>
        <dbReference type="Proteomes" id="UP000186922"/>
    </source>
</evidence>
<dbReference type="OrthoDB" id="1577640at2759"/>
<dbReference type="AlphaFoldDB" id="A0A1D1VM90"/>
<feature type="region of interest" description="Disordered" evidence="1">
    <location>
        <begin position="607"/>
        <end position="699"/>
    </location>
</feature>
<dbReference type="GO" id="GO:0003824">
    <property type="term" value="F:catalytic activity"/>
    <property type="evidence" value="ECO:0007669"/>
    <property type="project" value="InterPro"/>
</dbReference>
<dbReference type="EMBL" id="BDGG01000007">
    <property type="protein sequence ID" value="GAV01946.1"/>
    <property type="molecule type" value="Genomic_DNA"/>
</dbReference>